<dbReference type="InterPro" id="IPR006016">
    <property type="entry name" value="UspA"/>
</dbReference>
<dbReference type="PANTHER" id="PTHR46268">
    <property type="entry name" value="STRESS RESPONSE PROTEIN NHAX"/>
    <property type="match status" value="1"/>
</dbReference>
<organism evidence="3 4">
    <name type="scientific">Novipirellula rosea</name>
    <dbReference type="NCBI Taxonomy" id="1031540"/>
    <lineage>
        <taxon>Bacteria</taxon>
        <taxon>Pseudomonadati</taxon>
        <taxon>Planctomycetota</taxon>
        <taxon>Planctomycetia</taxon>
        <taxon>Pirellulales</taxon>
        <taxon>Pirellulaceae</taxon>
        <taxon>Novipirellula</taxon>
    </lineage>
</organism>
<dbReference type="RefSeq" id="WP_345318986.1">
    <property type="nucleotide sequence ID" value="NZ_BAABGA010000006.1"/>
</dbReference>
<dbReference type="CDD" id="cd00293">
    <property type="entry name" value="USP-like"/>
    <property type="match status" value="1"/>
</dbReference>
<keyword evidence="4" id="KW-1185">Reference proteome</keyword>
<protein>
    <submittedName>
        <fullName evidence="3">Universal stress protein</fullName>
    </submittedName>
</protein>
<feature type="domain" description="UspA" evidence="2">
    <location>
        <begin position="1"/>
        <end position="159"/>
    </location>
</feature>
<gene>
    <name evidence="3" type="ORF">GCM10023156_04540</name>
</gene>
<dbReference type="PANTHER" id="PTHR46268:SF6">
    <property type="entry name" value="UNIVERSAL STRESS PROTEIN UP12"/>
    <property type="match status" value="1"/>
</dbReference>
<dbReference type="Gene3D" id="3.40.50.620">
    <property type="entry name" value="HUPs"/>
    <property type="match status" value="1"/>
</dbReference>
<evidence type="ECO:0000259" key="2">
    <source>
        <dbReference type="Pfam" id="PF00582"/>
    </source>
</evidence>
<accession>A0ABP8M6D1</accession>
<evidence type="ECO:0000313" key="4">
    <source>
        <dbReference type="Proteomes" id="UP001500840"/>
    </source>
</evidence>
<comment type="similarity">
    <text evidence="1">Belongs to the universal stress protein A family.</text>
</comment>
<dbReference type="InterPro" id="IPR006015">
    <property type="entry name" value="Universal_stress_UspA"/>
</dbReference>
<name>A0ABP8M6D1_9BACT</name>
<dbReference type="EMBL" id="BAABGA010000006">
    <property type="protein sequence ID" value="GAA4445219.1"/>
    <property type="molecule type" value="Genomic_DNA"/>
</dbReference>
<evidence type="ECO:0000256" key="1">
    <source>
        <dbReference type="ARBA" id="ARBA00008791"/>
    </source>
</evidence>
<dbReference type="InterPro" id="IPR014729">
    <property type="entry name" value="Rossmann-like_a/b/a_fold"/>
</dbReference>
<dbReference type="SUPFAM" id="SSF52402">
    <property type="entry name" value="Adenine nucleotide alpha hydrolases-like"/>
    <property type="match status" value="1"/>
</dbReference>
<evidence type="ECO:0000313" key="3">
    <source>
        <dbReference type="EMBL" id="GAA4445219.1"/>
    </source>
</evidence>
<dbReference type="PRINTS" id="PR01438">
    <property type="entry name" value="UNVRSLSTRESS"/>
</dbReference>
<reference evidence="4" key="1">
    <citation type="journal article" date="2019" name="Int. J. Syst. Evol. Microbiol.">
        <title>The Global Catalogue of Microorganisms (GCM) 10K type strain sequencing project: providing services to taxonomists for standard genome sequencing and annotation.</title>
        <authorList>
            <consortium name="The Broad Institute Genomics Platform"/>
            <consortium name="The Broad Institute Genome Sequencing Center for Infectious Disease"/>
            <person name="Wu L."/>
            <person name="Ma J."/>
        </authorList>
    </citation>
    <scope>NUCLEOTIDE SEQUENCE [LARGE SCALE GENOMIC DNA]</scope>
    <source>
        <strain evidence="4">JCM 17759</strain>
    </source>
</reference>
<sequence>MRHLLVPTDFSESAHAALQYAVGLCKDLEGRITLLHVSHTERVTETLMGLDAIENLSRTLSSPSGSAGCAPSFNVDELKSVVQQKLDACVDATSDENVRIETAFAEGRPSVKIVQYARDHNIDLIVMGTHGRGPVAQFFLGSVAENVVRSADCPVLTVRENSHACDPAKQR</sequence>
<dbReference type="Pfam" id="PF00582">
    <property type="entry name" value="Usp"/>
    <property type="match status" value="1"/>
</dbReference>
<dbReference type="Proteomes" id="UP001500840">
    <property type="component" value="Unassembled WGS sequence"/>
</dbReference>
<comment type="caution">
    <text evidence="3">The sequence shown here is derived from an EMBL/GenBank/DDBJ whole genome shotgun (WGS) entry which is preliminary data.</text>
</comment>
<proteinExistence type="inferred from homology"/>